<dbReference type="Pfam" id="PF01455">
    <property type="entry name" value="HupF_HypC"/>
    <property type="match status" value="1"/>
</dbReference>
<evidence type="ECO:0000313" key="3">
    <source>
        <dbReference type="Proteomes" id="UP000542353"/>
    </source>
</evidence>
<protein>
    <submittedName>
        <fullName evidence="2">Hydrogenase expression/formation protein HypC</fullName>
    </submittedName>
</protein>
<dbReference type="SUPFAM" id="SSF159127">
    <property type="entry name" value="HupF/HypC-like"/>
    <property type="match status" value="1"/>
</dbReference>
<name>A0A7W7Z1F2_9BRAD</name>
<comment type="similarity">
    <text evidence="1">Belongs to the HupF/HypC family.</text>
</comment>
<dbReference type="Proteomes" id="UP000542353">
    <property type="component" value="Unassembled WGS sequence"/>
</dbReference>
<dbReference type="Gene3D" id="2.30.30.140">
    <property type="match status" value="1"/>
</dbReference>
<dbReference type="AlphaFoldDB" id="A0A7W7Z1F2"/>
<dbReference type="InterPro" id="IPR001109">
    <property type="entry name" value="Hydrogenase_HupF/HypC"/>
</dbReference>
<sequence length="95" mass="9918">MMSEGGEQEIVSAALLVTPQQPLGELVGTYVLIHAGFALSVIDEAEARSRQQVFAAMRGGSGAIDLDDFYASTTRDVAAVPGLEVAIRPLPDATS</sequence>
<evidence type="ECO:0000313" key="2">
    <source>
        <dbReference type="EMBL" id="MBB5046241.1"/>
    </source>
</evidence>
<comment type="caution">
    <text evidence="2">The sequence shown here is derived from an EMBL/GenBank/DDBJ whole genome shotgun (WGS) entry which is preliminary data.</text>
</comment>
<dbReference type="EMBL" id="JACHIH010000003">
    <property type="protein sequence ID" value="MBB5046241.1"/>
    <property type="molecule type" value="Genomic_DNA"/>
</dbReference>
<dbReference type="PRINTS" id="PR00445">
    <property type="entry name" value="HUPFHYPC"/>
</dbReference>
<organism evidence="2 3">
    <name type="scientific">Rhodopseudomonas rhenobacensis</name>
    <dbReference type="NCBI Taxonomy" id="87461"/>
    <lineage>
        <taxon>Bacteria</taxon>
        <taxon>Pseudomonadati</taxon>
        <taxon>Pseudomonadota</taxon>
        <taxon>Alphaproteobacteria</taxon>
        <taxon>Hyphomicrobiales</taxon>
        <taxon>Nitrobacteraceae</taxon>
        <taxon>Rhodopseudomonas</taxon>
    </lineage>
</organism>
<accession>A0A7W7Z1F2</accession>
<keyword evidence="3" id="KW-1185">Reference proteome</keyword>
<evidence type="ECO:0000256" key="1">
    <source>
        <dbReference type="ARBA" id="ARBA00006018"/>
    </source>
</evidence>
<proteinExistence type="inferred from homology"/>
<gene>
    <name evidence="2" type="ORF">HNR60_000983</name>
</gene>
<reference evidence="2 3" key="1">
    <citation type="submission" date="2020-08" db="EMBL/GenBank/DDBJ databases">
        <title>Genomic Encyclopedia of Type Strains, Phase IV (KMG-IV): sequencing the most valuable type-strain genomes for metagenomic binning, comparative biology and taxonomic classification.</title>
        <authorList>
            <person name="Goeker M."/>
        </authorList>
    </citation>
    <scope>NUCLEOTIDE SEQUENCE [LARGE SCALE GENOMIC DNA]</scope>
    <source>
        <strain evidence="2 3">DSM 12706</strain>
    </source>
</reference>